<feature type="chain" id="PRO_5036262035" evidence="2">
    <location>
        <begin position="25"/>
        <end position="285"/>
    </location>
</feature>
<keyword evidence="2" id="KW-0732">Signal</keyword>
<dbReference type="EMBL" id="HBUF01401275">
    <property type="protein sequence ID" value="CAG6736942.1"/>
    <property type="molecule type" value="Transcribed_RNA"/>
</dbReference>
<protein>
    <submittedName>
        <fullName evidence="3">Uncharacterized protein</fullName>
    </submittedName>
</protein>
<evidence type="ECO:0000256" key="1">
    <source>
        <dbReference type="SAM" id="MobiDB-lite"/>
    </source>
</evidence>
<evidence type="ECO:0000313" key="3">
    <source>
        <dbReference type="EMBL" id="CAG6677745.1"/>
    </source>
</evidence>
<accession>A0A8D8T0Z6</accession>
<organism evidence="3">
    <name type="scientific">Cacopsylla melanoneura</name>
    <dbReference type="NCBI Taxonomy" id="428564"/>
    <lineage>
        <taxon>Eukaryota</taxon>
        <taxon>Metazoa</taxon>
        <taxon>Ecdysozoa</taxon>
        <taxon>Arthropoda</taxon>
        <taxon>Hexapoda</taxon>
        <taxon>Insecta</taxon>
        <taxon>Pterygota</taxon>
        <taxon>Neoptera</taxon>
        <taxon>Paraneoptera</taxon>
        <taxon>Hemiptera</taxon>
        <taxon>Sternorrhyncha</taxon>
        <taxon>Psylloidea</taxon>
        <taxon>Psyllidae</taxon>
        <taxon>Psyllinae</taxon>
        <taxon>Cacopsylla</taxon>
    </lineage>
</organism>
<sequence length="285" mass="32326">MTNKQIQRFAHALILAVISVEINGQFYPDGLQHYFGQAQPEVIKPVQEETDDNPELNRYYRAEPNAAQPSLQFQPVQYDFQSPAFTQQQLQPQAYYQQQQLLPQTVFQQPQPQGFSQAQQPQLQQPQQLRSLQGFADPTFQQDYKYRMIYANQENPTPPPPPQQVTPGPQQAPISSPFQFQPPQAQLGQPQPFAPLQQFAPQFAQPQQFVQSQFTPQPQQFAPQPQQFAPQQQQQQFAPQPQPFEATQPQQFTAQPQPAQSSRYSSAGAGVSKTTFTSLGASYSF</sequence>
<evidence type="ECO:0000256" key="2">
    <source>
        <dbReference type="SAM" id="SignalP"/>
    </source>
</evidence>
<feature type="region of interest" description="Disordered" evidence="1">
    <location>
        <begin position="152"/>
        <end position="191"/>
    </location>
</feature>
<feature type="region of interest" description="Disordered" evidence="1">
    <location>
        <begin position="208"/>
        <end position="271"/>
    </location>
</feature>
<feature type="signal peptide" evidence="2">
    <location>
        <begin position="1"/>
        <end position="24"/>
    </location>
</feature>
<feature type="compositionally biased region" description="Low complexity" evidence="1">
    <location>
        <begin position="208"/>
        <end position="260"/>
    </location>
</feature>
<reference evidence="3" key="1">
    <citation type="submission" date="2021-05" db="EMBL/GenBank/DDBJ databases">
        <authorList>
            <person name="Alioto T."/>
            <person name="Alioto T."/>
            <person name="Gomez Garrido J."/>
        </authorList>
    </citation>
    <scope>NUCLEOTIDE SEQUENCE</scope>
</reference>
<feature type="compositionally biased region" description="Low complexity" evidence="1">
    <location>
        <begin position="165"/>
        <end position="191"/>
    </location>
</feature>
<proteinExistence type="predicted"/>
<feature type="region of interest" description="Disordered" evidence="1">
    <location>
        <begin position="109"/>
        <end position="129"/>
    </location>
</feature>
<dbReference type="EMBL" id="HBUF01243485">
    <property type="protein sequence ID" value="CAG6677745.1"/>
    <property type="molecule type" value="Transcribed_RNA"/>
</dbReference>
<name>A0A8D8T0Z6_9HEMI</name>
<dbReference type="AlphaFoldDB" id="A0A8D8T0Z6"/>